<dbReference type="OrthoDB" id="7686329at2759"/>
<dbReference type="AlphaFoldDB" id="A0A9N9QJ18"/>
<gene>
    <name evidence="2" type="ORF">CEUTPL_LOCUS1355</name>
</gene>
<protein>
    <submittedName>
        <fullName evidence="2">Uncharacterized protein</fullName>
    </submittedName>
</protein>
<reference evidence="2" key="1">
    <citation type="submission" date="2022-01" db="EMBL/GenBank/DDBJ databases">
        <authorList>
            <person name="King R."/>
        </authorList>
    </citation>
    <scope>NUCLEOTIDE SEQUENCE</scope>
</reference>
<sequence>MNILSFILVVLLSQVLSNPIPKESKNSKDKVLYDQRQEGEWNIRADLNNLVILVVPKTSELQETAGPTLLDFLIRSHSKHQSKHVKNAAKSNDEAINFLESKTAPYHVDITKSSSHLMNDEILATQTPLLALKKNNEEKSDKETPSLRKLRSTKAFVLTVPEEDFVLTKMEDDKKVVKKDGIKKKLNNIKEGELMLIGATEQCGPDMFRDSKGVCQLKKSIDIKEDRDE</sequence>
<feature type="signal peptide" evidence="1">
    <location>
        <begin position="1"/>
        <end position="17"/>
    </location>
</feature>
<organism evidence="2 3">
    <name type="scientific">Ceutorhynchus assimilis</name>
    <name type="common">cabbage seed weevil</name>
    <dbReference type="NCBI Taxonomy" id="467358"/>
    <lineage>
        <taxon>Eukaryota</taxon>
        <taxon>Metazoa</taxon>
        <taxon>Ecdysozoa</taxon>
        <taxon>Arthropoda</taxon>
        <taxon>Hexapoda</taxon>
        <taxon>Insecta</taxon>
        <taxon>Pterygota</taxon>
        <taxon>Neoptera</taxon>
        <taxon>Endopterygota</taxon>
        <taxon>Coleoptera</taxon>
        <taxon>Polyphaga</taxon>
        <taxon>Cucujiformia</taxon>
        <taxon>Curculionidae</taxon>
        <taxon>Ceutorhynchinae</taxon>
        <taxon>Ceutorhynchus</taxon>
    </lineage>
</organism>
<dbReference type="Proteomes" id="UP001152799">
    <property type="component" value="Chromosome 1"/>
</dbReference>
<evidence type="ECO:0000313" key="2">
    <source>
        <dbReference type="EMBL" id="CAG9760632.1"/>
    </source>
</evidence>
<feature type="chain" id="PRO_5040469006" evidence="1">
    <location>
        <begin position="18"/>
        <end position="229"/>
    </location>
</feature>
<evidence type="ECO:0000256" key="1">
    <source>
        <dbReference type="SAM" id="SignalP"/>
    </source>
</evidence>
<keyword evidence="1" id="KW-0732">Signal</keyword>
<dbReference type="EMBL" id="OU892277">
    <property type="protein sequence ID" value="CAG9760632.1"/>
    <property type="molecule type" value="Genomic_DNA"/>
</dbReference>
<evidence type="ECO:0000313" key="3">
    <source>
        <dbReference type="Proteomes" id="UP001152799"/>
    </source>
</evidence>
<proteinExistence type="predicted"/>
<name>A0A9N9QJ18_9CUCU</name>
<accession>A0A9N9QJ18</accession>
<keyword evidence="3" id="KW-1185">Reference proteome</keyword>